<dbReference type="EMBL" id="JBAPLV010000010">
    <property type="protein sequence ID" value="MEI4278938.1"/>
    <property type="molecule type" value="Genomic_DNA"/>
</dbReference>
<evidence type="ECO:0000256" key="8">
    <source>
        <dbReference type="SAM" id="MobiDB-lite"/>
    </source>
</evidence>
<accession>A0ABU8E6H0</accession>
<dbReference type="Pfam" id="PF00069">
    <property type="entry name" value="Pkinase"/>
    <property type="match status" value="1"/>
</dbReference>
<dbReference type="EC" id="2.7.11.1" evidence="1"/>
<dbReference type="SUPFAM" id="SSF56112">
    <property type="entry name" value="Protein kinase-like (PK-like)"/>
    <property type="match status" value="1"/>
</dbReference>
<evidence type="ECO:0000256" key="3">
    <source>
        <dbReference type="ARBA" id="ARBA00022679"/>
    </source>
</evidence>
<feature type="domain" description="Protein kinase" evidence="10">
    <location>
        <begin position="9"/>
        <end position="275"/>
    </location>
</feature>
<dbReference type="PANTHER" id="PTHR43289">
    <property type="entry name" value="MITOGEN-ACTIVATED PROTEIN KINASE KINASE KINASE 20-RELATED"/>
    <property type="match status" value="1"/>
</dbReference>
<feature type="compositionally biased region" description="Low complexity" evidence="8">
    <location>
        <begin position="364"/>
        <end position="378"/>
    </location>
</feature>
<dbReference type="Gene3D" id="1.10.510.10">
    <property type="entry name" value="Transferase(Phosphotransferase) domain 1"/>
    <property type="match status" value="1"/>
</dbReference>
<dbReference type="SMART" id="SM00220">
    <property type="entry name" value="S_TKc"/>
    <property type="match status" value="1"/>
</dbReference>
<dbReference type="InterPro" id="IPR017441">
    <property type="entry name" value="Protein_kinase_ATP_BS"/>
</dbReference>
<evidence type="ECO:0000256" key="9">
    <source>
        <dbReference type="SAM" id="Phobius"/>
    </source>
</evidence>
<protein>
    <recommendedName>
        <fullName evidence="1">non-specific serine/threonine protein kinase</fullName>
        <ecNumber evidence="1">2.7.11.1</ecNumber>
    </recommendedName>
</protein>
<dbReference type="CDD" id="cd14014">
    <property type="entry name" value="STKc_PknB_like"/>
    <property type="match status" value="1"/>
</dbReference>
<dbReference type="PROSITE" id="PS00107">
    <property type="entry name" value="PROTEIN_KINASE_ATP"/>
    <property type="match status" value="1"/>
</dbReference>
<dbReference type="InterPro" id="IPR008271">
    <property type="entry name" value="Ser/Thr_kinase_AS"/>
</dbReference>
<keyword evidence="9" id="KW-0472">Membrane</keyword>
<keyword evidence="5 11" id="KW-0418">Kinase</keyword>
<keyword evidence="3 11" id="KW-0808">Transferase</keyword>
<evidence type="ECO:0000256" key="1">
    <source>
        <dbReference type="ARBA" id="ARBA00012513"/>
    </source>
</evidence>
<dbReference type="Proteomes" id="UP001373496">
    <property type="component" value="Unassembled WGS sequence"/>
</dbReference>
<dbReference type="InterPro" id="IPR011009">
    <property type="entry name" value="Kinase-like_dom_sf"/>
</dbReference>
<keyword evidence="6 7" id="KW-0067">ATP-binding</keyword>
<feature type="compositionally biased region" description="Pro residues" evidence="8">
    <location>
        <begin position="308"/>
        <end position="318"/>
    </location>
</feature>
<evidence type="ECO:0000256" key="7">
    <source>
        <dbReference type="PROSITE-ProRule" id="PRU10141"/>
    </source>
</evidence>
<proteinExistence type="predicted"/>
<dbReference type="RefSeq" id="WP_336392265.1">
    <property type="nucleotide sequence ID" value="NZ_JBAPLV010000010.1"/>
</dbReference>
<evidence type="ECO:0000256" key="4">
    <source>
        <dbReference type="ARBA" id="ARBA00022741"/>
    </source>
</evidence>
<feature type="binding site" evidence="7">
    <location>
        <position position="38"/>
    </location>
    <ligand>
        <name>ATP</name>
        <dbReference type="ChEBI" id="CHEBI:30616"/>
    </ligand>
</feature>
<keyword evidence="9" id="KW-0812">Transmembrane</keyword>
<sequence length="529" mass="54919">MESGRFGPYRIEELIGRGGMGEVYRAYDTEHRRTVALKVLSSGLAGDDGYRERFRREAHAAARLSEPHVVPIHRYGEIDGKLFLDMRLVKGVDLGDLLHAHGALEPARAVAVVGQVARALDAAHAEGLVHRDVKPSNVLVTGEPGDEFVYLVDFGIAWSAADSEGPSLTQTGSAVGSFDYMAPERFMERPIDARTDVYSLACVLFECLAGRRPFTGDNLATMMYAHLNTAPPPVSALRAGLPGGLDAVVARGLAKDPAARWPSAGAMAAAARAALTSGGVTPQQESRFAPGPPPPQPQAVGMSGPGWTMPPAPPPSWSGPPVGAVTDPGRPARRRWLPWAAAGVVAVAVAAVVGVVVSQDGDPDTTTTPTTSAAPTTSAEDAELLAALPSAIDGCSPATTSALGEVAAVDCGASPVQPGPSAVQVSRFTDSGAADAAFLARVDADGLTPLPSRETCPSTQGYYYWLDDDRQTAGRVGCLTTTRGDAVLFWTESAGQVLVTATAAGAGTQGLADLVTWWSGDRSTTTFAG</sequence>
<evidence type="ECO:0000256" key="5">
    <source>
        <dbReference type="ARBA" id="ARBA00022777"/>
    </source>
</evidence>
<evidence type="ECO:0000256" key="2">
    <source>
        <dbReference type="ARBA" id="ARBA00022527"/>
    </source>
</evidence>
<organism evidence="11 12">
    <name type="scientific">Klenkia terrae</name>
    <dbReference type="NCBI Taxonomy" id="1052259"/>
    <lineage>
        <taxon>Bacteria</taxon>
        <taxon>Bacillati</taxon>
        <taxon>Actinomycetota</taxon>
        <taxon>Actinomycetes</taxon>
        <taxon>Geodermatophilales</taxon>
        <taxon>Geodermatophilaceae</taxon>
        <taxon>Klenkia</taxon>
    </lineage>
</organism>
<dbReference type="Gene3D" id="3.30.200.20">
    <property type="entry name" value="Phosphorylase Kinase, domain 1"/>
    <property type="match status" value="1"/>
</dbReference>
<dbReference type="InterPro" id="IPR000719">
    <property type="entry name" value="Prot_kinase_dom"/>
</dbReference>
<reference evidence="11 12" key="1">
    <citation type="submission" date="2024-03" db="EMBL/GenBank/DDBJ databases">
        <title>Draft genome sequence of Klenkia terrae.</title>
        <authorList>
            <person name="Duangmal K."/>
            <person name="Chantavorakit T."/>
        </authorList>
    </citation>
    <scope>NUCLEOTIDE SEQUENCE [LARGE SCALE GENOMIC DNA]</scope>
    <source>
        <strain evidence="11 12">JCM 17786</strain>
    </source>
</reference>
<evidence type="ECO:0000256" key="6">
    <source>
        <dbReference type="ARBA" id="ARBA00022840"/>
    </source>
</evidence>
<evidence type="ECO:0000313" key="12">
    <source>
        <dbReference type="Proteomes" id="UP001373496"/>
    </source>
</evidence>
<feature type="transmembrane region" description="Helical" evidence="9">
    <location>
        <begin position="336"/>
        <end position="357"/>
    </location>
</feature>
<dbReference type="GO" id="GO:0004674">
    <property type="term" value="F:protein serine/threonine kinase activity"/>
    <property type="evidence" value="ECO:0007669"/>
    <property type="project" value="UniProtKB-EC"/>
</dbReference>
<dbReference type="PANTHER" id="PTHR43289:SF6">
    <property type="entry name" value="SERINE_THREONINE-PROTEIN KINASE NEKL-3"/>
    <property type="match status" value="1"/>
</dbReference>
<gene>
    <name evidence="11" type="ORF">UXQ13_10720</name>
</gene>
<name>A0ABU8E6H0_9ACTN</name>
<feature type="region of interest" description="Disordered" evidence="8">
    <location>
        <begin position="275"/>
        <end position="329"/>
    </location>
</feature>
<keyword evidence="2" id="KW-0723">Serine/threonine-protein kinase</keyword>
<feature type="region of interest" description="Disordered" evidence="8">
    <location>
        <begin position="359"/>
        <end position="378"/>
    </location>
</feature>
<keyword evidence="4 7" id="KW-0547">Nucleotide-binding</keyword>
<dbReference type="PROSITE" id="PS00108">
    <property type="entry name" value="PROTEIN_KINASE_ST"/>
    <property type="match status" value="1"/>
</dbReference>
<dbReference type="PROSITE" id="PS50011">
    <property type="entry name" value="PROTEIN_KINASE_DOM"/>
    <property type="match status" value="1"/>
</dbReference>
<evidence type="ECO:0000259" key="10">
    <source>
        <dbReference type="PROSITE" id="PS50011"/>
    </source>
</evidence>
<evidence type="ECO:0000313" key="11">
    <source>
        <dbReference type="EMBL" id="MEI4278938.1"/>
    </source>
</evidence>
<keyword evidence="9" id="KW-1133">Transmembrane helix</keyword>
<keyword evidence="12" id="KW-1185">Reference proteome</keyword>
<comment type="caution">
    <text evidence="11">The sequence shown here is derived from an EMBL/GenBank/DDBJ whole genome shotgun (WGS) entry which is preliminary data.</text>
</comment>